<dbReference type="EMBL" id="NOXT01000122">
    <property type="protein sequence ID" value="OYQ25328.1"/>
    <property type="molecule type" value="Genomic_DNA"/>
</dbReference>
<gene>
    <name evidence="2" type="ORF">CHU93_13820</name>
</gene>
<evidence type="ECO:0000313" key="2">
    <source>
        <dbReference type="EMBL" id="OYQ25328.1"/>
    </source>
</evidence>
<proteinExistence type="predicted"/>
<feature type="signal peptide" evidence="1">
    <location>
        <begin position="1"/>
        <end position="19"/>
    </location>
</feature>
<dbReference type="Gene3D" id="3.30.530.20">
    <property type="match status" value="1"/>
</dbReference>
<feature type="chain" id="PRO_5012491101" description="SRPBCC domain-containing protein" evidence="1">
    <location>
        <begin position="20"/>
        <end position="175"/>
    </location>
</feature>
<accession>A0A255Y7Z0</accession>
<dbReference type="Proteomes" id="UP000216991">
    <property type="component" value="Unassembled WGS sequence"/>
</dbReference>
<dbReference type="SUPFAM" id="SSF55961">
    <property type="entry name" value="Bet v1-like"/>
    <property type="match status" value="1"/>
</dbReference>
<keyword evidence="1" id="KW-0732">Signal</keyword>
<dbReference type="InterPro" id="IPR023393">
    <property type="entry name" value="START-like_dom_sf"/>
</dbReference>
<evidence type="ECO:0008006" key="4">
    <source>
        <dbReference type="Google" id="ProtNLM"/>
    </source>
</evidence>
<dbReference type="OrthoDB" id="5735475at2"/>
<evidence type="ECO:0000256" key="1">
    <source>
        <dbReference type="SAM" id="SignalP"/>
    </source>
</evidence>
<dbReference type="RefSeq" id="WP_094474754.1">
    <property type="nucleotide sequence ID" value="NZ_NOXT01000122.1"/>
</dbReference>
<name>A0A255Y7Z0_9SPHN</name>
<reference evidence="2 3" key="1">
    <citation type="submission" date="2017-07" db="EMBL/GenBank/DDBJ databases">
        <title>Sandarakinorhabdus cyanobacteriorum sp. nov., a novel bacterium isolated from cyanobacterial aggregates in a eutrophic lake.</title>
        <authorList>
            <person name="Cai H."/>
        </authorList>
    </citation>
    <scope>NUCLEOTIDE SEQUENCE [LARGE SCALE GENOMIC DNA]</scope>
    <source>
        <strain evidence="2 3">TH057</strain>
    </source>
</reference>
<comment type="caution">
    <text evidence="2">The sequence shown here is derived from an EMBL/GenBank/DDBJ whole genome shotgun (WGS) entry which is preliminary data.</text>
</comment>
<organism evidence="2 3">
    <name type="scientific">Sandarakinorhabdus cyanobacteriorum</name>
    <dbReference type="NCBI Taxonomy" id="1981098"/>
    <lineage>
        <taxon>Bacteria</taxon>
        <taxon>Pseudomonadati</taxon>
        <taxon>Pseudomonadota</taxon>
        <taxon>Alphaproteobacteria</taxon>
        <taxon>Sphingomonadales</taxon>
        <taxon>Sphingosinicellaceae</taxon>
        <taxon>Sandarakinorhabdus</taxon>
    </lineage>
</organism>
<dbReference type="CDD" id="cd07814">
    <property type="entry name" value="SRPBCC_CalC_Aha1-like"/>
    <property type="match status" value="1"/>
</dbReference>
<evidence type="ECO:0000313" key="3">
    <source>
        <dbReference type="Proteomes" id="UP000216991"/>
    </source>
</evidence>
<dbReference type="AlphaFoldDB" id="A0A255Y7Z0"/>
<protein>
    <recommendedName>
        <fullName evidence="4">SRPBCC domain-containing protein</fullName>
    </recommendedName>
</protein>
<keyword evidence="3" id="KW-1185">Reference proteome</keyword>
<sequence>MKTMMIAAMAAALSAAPTAARLESSGADGFVSVNEALVPLPADRLWAAVTSWSSWWDPAHSYSGRPGAIILEPQAGGALVERWPGGSTTHATVLTVMPPGLLRLSDGFGPLQSLPVGAILDIALKPEAGGTRLKMTYRTGGSPAQKLDALAGPVDFVMSAGFSGLVNFATTGKPK</sequence>